<comment type="similarity">
    <text evidence="1">Belongs to the TolB family.</text>
</comment>
<dbReference type="PANTHER" id="PTHR36842">
    <property type="entry name" value="PROTEIN TOLB HOMOLOG"/>
    <property type="match status" value="1"/>
</dbReference>
<reference evidence="3 4" key="1">
    <citation type="submission" date="2015-08" db="EMBL/GenBank/DDBJ databases">
        <authorList>
            <person name="Babu N.S."/>
            <person name="Beckwith C.J."/>
            <person name="Beseler K.G."/>
            <person name="Brison A."/>
            <person name="Carone J.V."/>
            <person name="Caskin T.P."/>
            <person name="Diamond M."/>
            <person name="Durham M.E."/>
            <person name="Foxe J.M."/>
            <person name="Go M."/>
            <person name="Henderson B.A."/>
            <person name="Jones I.B."/>
            <person name="McGettigan J.A."/>
            <person name="Micheletti S.J."/>
            <person name="Nasrallah M.E."/>
            <person name="Ortiz D."/>
            <person name="Piller C.R."/>
            <person name="Privatt S.R."/>
            <person name="Schneider S.L."/>
            <person name="Sharp S."/>
            <person name="Smith T.C."/>
            <person name="Stanton J.D."/>
            <person name="Ullery H.E."/>
            <person name="Wilson R.J."/>
            <person name="Serrano M.G."/>
            <person name="Buck G."/>
            <person name="Lee V."/>
            <person name="Wang Y."/>
            <person name="Carvalho R."/>
            <person name="Voegtly L."/>
            <person name="Shi R."/>
            <person name="Duckworth R."/>
            <person name="Johnson A."/>
            <person name="Loviza R."/>
            <person name="Walstead R."/>
            <person name="Shah Z."/>
            <person name="Kiflezghi M."/>
            <person name="Wade K."/>
            <person name="Ball S.L."/>
            <person name="Bradley K.W."/>
            <person name="Asai D.J."/>
            <person name="Bowman C.A."/>
            <person name="Russell D.A."/>
            <person name="Pope W.H."/>
            <person name="Jacobs-Sera D."/>
            <person name="Hendrix R.W."/>
            <person name="Hatfull G.F."/>
        </authorList>
    </citation>
    <scope>NUCLEOTIDE SEQUENCE [LARGE SCALE GENOMIC DNA]</scope>
    <source>
        <strain evidence="3 4">DSM 27710</strain>
    </source>
</reference>
<name>A0A0K1PBG3_9BACT</name>
<dbReference type="Pfam" id="PF07676">
    <property type="entry name" value="PD40"/>
    <property type="match status" value="1"/>
</dbReference>
<evidence type="ECO:0000313" key="4">
    <source>
        <dbReference type="Proteomes" id="UP000055590"/>
    </source>
</evidence>
<dbReference type="SUPFAM" id="SSF82171">
    <property type="entry name" value="DPP6 N-terminal domain-like"/>
    <property type="match status" value="1"/>
</dbReference>
<evidence type="ECO:0000256" key="2">
    <source>
        <dbReference type="SAM" id="SignalP"/>
    </source>
</evidence>
<dbReference type="PANTHER" id="PTHR36842:SF1">
    <property type="entry name" value="PROTEIN TOLB"/>
    <property type="match status" value="1"/>
</dbReference>
<proteinExistence type="inferred from homology"/>
<keyword evidence="4" id="KW-1185">Reference proteome</keyword>
<organism evidence="3 4">
    <name type="scientific">Vulgatibacter incomptus</name>
    <dbReference type="NCBI Taxonomy" id="1391653"/>
    <lineage>
        <taxon>Bacteria</taxon>
        <taxon>Pseudomonadati</taxon>
        <taxon>Myxococcota</taxon>
        <taxon>Myxococcia</taxon>
        <taxon>Myxococcales</taxon>
        <taxon>Cystobacterineae</taxon>
        <taxon>Vulgatibacteraceae</taxon>
        <taxon>Vulgatibacter</taxon>
    </lineage>
</organism>
<dbReference type="Gene3D" id="2.120.10.30">
    <property type="entry name" value="TolB, C-terminal domain"/>
    <property type="match status" value="1"/>
</dbReference>
<dbReference type="OrthoDB" id="5484351at2"/>
<dbReference type="STRING" id="1391653.AKJ08_1128"/>
<keyword evidence="2" id="KW-0732">Signal</keyword>
<dbReference type="KEGG" id="vin:AKJ08_1128"/>
<sequence>MRSPFFRSCLLPAILAAVVVAGCKAPPPKAYQGEGKLVAAGPAREVIAAPDGGAVAWLAAPDLAKDKGHNASDQTFIGTATFAPMGAPVTMGPGVATLPGSFFFSPTGAQVGALTRWSFKLQRGTLVVGDVAQSRARTVAEQVSFFAFSSDGARLGYVAENVLFVGPADGSRPAERIAEQIATFDFSPDGKSLVARRRALGGGQLVHADLEKGGEPRIVGEKVADYRWSPDGSRVAFTARNDEGTADLFVEKAGAKAERVGKGVTAFRYAPDGKHLAFIGDVTPKKQFGDLFVLGEDGAAVKIGEDVTELDFDPKGRRLAWLDKYNPHNRGGVLTWAELSAKPEARKLGSNVPSFVWSHDGSRLAYVQRQLAPVFSIDLYLATVGAEGDPAKVAQGVFGYSFATRDDRLYFRTQCIRNGRACDLQSVDVAHPAGAVRMIAKAIHTFEPADADESTLLVTYARTDADALDLAMVPADGSSKPRMLDERVLAGTKILRGGKARVAYAVLDPARLGVYVADAPAFDATAEGAR</sequence>
<dbReference type="InterPro" id="IPR011659">
    <property type="entry name" value="WD40"/>
</dbReference>
<evidence type="ECO:0000256" key="1">
    <source>
        <dbReference type="ARBA" id="ARBA00009820"/>
    </source>
</evidence>
<gene>
    <name evidence="3" type="ORF">AKJ08_1128</name>
</gene>
<dbReference type="Proteomes" id="UP000055590">
    <property type="component" value="Chromosome"/>
</dbReference>
<dbReference type="AlphaFoldDB" id="A0A0K1PBG3"/>
<dbReference type="EMBL" id="CP012332">
    <property type="protein sequence ID" value="AKU90741.1"/>
    <property type="molecule type" value="Genomic_DNA"/>
</dbReference>
<dbReference type="InterPro" id="IPR011042">
    <property type="entry name" value="6-blade_b-propeller_TolB-like"/>
</dbReference>
<feature type="signal peptide" evidence="2">
    <location>
        <begin position="1"/>
        <end position="21"/>
    </location>
</feature>
<protein>
    <submittedName>
        <fullName evidence="3">AglU</fullName>
    </submittedName>
</protein>
<dbReference type="PROSITE" id="PS51257">
    <property type="entry name" value="PROKAR_LIPOPROTEIN"/>
    <property type="match status" value="1"/>
</dbReference>
<evidence type="ECO:0000313" key="3">
    <source>
        <dbReference type="EMBL" id="AKU90741.1"/>
    </source>
</evidence>
<accession>A0A0K1PBG3</accession>
<dbReference type="RefSeq" id="WP_050725151.1">
    <property type="nucleotide sequence ID" value="NZ_CP012332.1"/>
</dbReference>
<feature type="chain" id="PRO_5005465406" evidence="2">
    <location>
        <begin position="22"/>
        <end position="530"/>
    </location>
</feature>